<reference evidence="3" key="1">
    <citation type="journal article" date="2020" name="Stud. Mycol.">
        <title>101 Dothideomycetes genomes: a test case for predicting lifestyles and emergence of pathogens.</title>
        <authorList>
            <person name="Haridas S."/>
            <person name="Albert R."/>
            <person name="Binder M."/>
            <person name="Bloem J."/>
            <person name="Labutti K."/>
            <person name="Salamov A."/>
            <person name="Andreopoulos B."/>
            <person name="Baker S."/>
            <person name="Barry K."/>
            <person name="Bills G."/>
            <person name="Bluhm B."/>
            <person name="Cannon C."/>
            <person name="Castanera R."/>
            <person name="Culley D."/>
            <person name="Daum C."/>
            <person name="Ezra D."/>
            <person name="Gonzalez J."/>
            <person name="Henrissat B."/>
            <person name="Kuo A."/>
            <person name="Liang C."/>
            <person name="Lipzen A."/>
            <person name="Lutzoni F."/>
            <person name="Magnuson J."/>
            <person name="Mondo S."/>
            <person name="Nolan M."/>
            <person name="Ohm R."/>
            <person name="Pangilinan J."/>
            <person name="Park H.-J."/>
            <person name="Ramirez L."/>
            <person name="Alfaro M."/>
            <person name="Sun H."/>
            <person name="Tritt A."/>
            <person name="Yoshinaga Y."/>
            <person name="Zwiers L.-H."/>
            <person name="Turgeon B."/>
            <person name="Goodwin S."/>
            <person name="Spatafora J."/>
            <person name="Crous P."/>
            <person name="Grigoriev I."/>
        </authorList>
    </citation>
    <scope>NUCLEOTIDE SEQUENCE</scope>
    <source>
        <strain evidence="3">CBS 675.92</strain>
    </source>
</reference>
<keyword evidence="4" id="KW-1185">Reference proteome</keyword>
<feature type="transmembrane region" description="Helical" evidence="2">
    <location>
        <begin position="108"/>
        <end position="127"/>
    </location>
</feature>
<feature type="region of interest" description="Disordered" evidence="1">
    <location>
        <begin position="52"/>
        <end position="74"/>
    </location>
</feature>
<evidence type="ECO:0000313" key="4">
    <source>
        <dbReference type="Proteomes" id="UP000800035"/>
    </source>
</evidence>
<keyword evidence="2" id="KW-0812">Transmembrane</keyword>
<gene>
    <name evidence="3" type="ORF">CC80DRAFT_5613</name>
</gene>
<name>A0A6A5UFD6_9PLEO</name>
<evidence type="ECO:0000313" key="3">
    <source>
        <dbReference type="EMBL" id="KAF1963434.1"/>
    </source>
</evidence>
<evidence type="ECO:0000256" key="2">
    <source>
        <dbReference type="SAM" id="Phobius"/>
    </source>
</evidence>
<dbReference type="Proteomes" id="UP000800035">
    <property type="component" value="Unassembled WGS sequence"/>
</dbReference>
<protein>
    <submittedName>
        <fullName evidence="3">Uncharacterized protein</fullName>
    </submittedName>
</protein>
<feature type="compositionally biased region" description="Polar residues" evidence="1">
    <location>
        <begin position="63"/>
        <end position="74"/>
    </location>
</feature>
<sequence length="128" mass="13912">MQSSGNGKSHLQTLKLITAPSEASRENPDPYLSSLHSFELLAPTSLKRQTLESRVSDAHGSGQLRSESDASCSNDNVNFSPNSIILSLPVSWLCDGLFIGLFRDTLFLFHTARVVCIVLALSSVLCFV</sequence>
<evidence type="ECO:0000256" key="1">
    <source>
        <dbReference type="SAM" id="MobiDB-lite"/>
    </source>
</evidence>
<keyword evidence="2" id="KW-1133">Transmembrane helix</keyword>
<dbReference type="EMBL" id="ML976977">
    <property type="protein sequence ID" value="KAF1963434.1"/>
    <property type="molecule type" value="Genomic_DNA"/>
</dbReference>
<proteinExistence type="predicted"/>
<keyword evidence="2" id="KW-0472">Membrane</keyword>
<organism evidence="3 4">
    <name type="scientific">Byssothecium circinans</name>
    <dbReference type="NCBI Taxonomy" id="147558"/>
    <lineage>
        <taxon>Eukaryota</taxon>
        <taxon>Fungi</taxon>
        <taxon>Dikarya</taxon>
        <taxon>Ascomycota</taxon>
        <taxon>Pezizomycotina</taxon>
        <taxon>Dothideomycetes</taxon>
        <taxon>Pleosporomycetidae</taxon>
        <taxon>Pleosporales</taxon>
        <taxon>Massarineae</taxon>
        <taxon>Massarinaceae</taxon>
        <taxon>Byssothecium</taxon>
    </lineage>
</organism>
<accession>A0A6A5UFD6</accession>
<dbReference type="AlphaFoldDB" id="A0A6A5UFD6"/>